<comment type="caution">
    <text evidence="1">The sequence shown here is derived from an EMBL/GenBank/DDBJ whole genome shotgun (WGS) entry which is preliminary data.</text>
</comment>
<protein>
    <submittedName>
        <fullName evidence="1">Uncharacterized protein</fullName>
    </submittedName>
</protein>
<gene>
    <name evidence="1" type="ORF">NLJ89_g57</name>
</gene>
<dbReference type="Proteomes" id="UP001148786">
    <property type="component" value="Unassembled WGS sequence"/>
</dbReference>
<accession>A0A9W8TGV9</accession>
<name>A0A9W8TGV9_9AGAR</name>
<reference evidence="1" key="1">
    <citation type="submission" date="2022-07" db="EMBL/GenBank/DDBJ databases">
        <title>Genome Sequence of Agrocybe chaxingu.</title>
        <authorList>
            <person name="Buettner E."/>
        </authorList>
    </citation>
    <scope>NUCLEOTIDE SEQUENCE</scope>
    <source>
        <strain evidence="1">MP-N11</strain>
    </source>
</reference>
<proteinExistence type="predicted"/>
<keyword evidence="2" id="KW-1185">Reference proteome</keyword>
<dbReference type="AlphaFoldDB" id="A0A9W8TGV9"/>
<sequence>MSTKAKESVKSLPLANVLQDLAILRASGMEIPQALTSPMHPVPPTPELNSSSVSTSYEFIRYSRGAIKLQHSGKVEVEGQRIEEIRTKYETLCNVLRAHIPPQE</sequence>
<dbReference type="OrthoDB" id="3227556at2759"/>
<dbReference type="EMBL" id="JANKHO010000002">
    <property type="protein sequence ID" value="KAJ3518112.1"/>
    <property type="molecule type" value="Genomic_DNA"/>
</dbReference>
<evidence type="ECO:0000313" key="1">
    <source>
        <dbReference type="EMBL" id="KAJ3518112.1"/>
    </source>
</evidence>
<organism evidence="1 2">
    <name type="scientific">Agrocybe chaxingu</name>
    <dbReference type="NCBI Taxonomy" id="84603"/>
    <lineage>
        <taxon>Eukaryota</taxon>
        <taxon>Fungi</taxon>
        <taxon>Dikarya</taxon>
        <taxon>Basidiomycota</taxon>
        <taxon>Agaricomycotina</taxon>
        <taxon>Agaricomycetes</taxon>
        <taxon>Agaricomycetidae</taxon>
        <taxon>Agaricales</taxon>
        <taxon>Agaricineae</taxon>
        <taxon>Strophariaceae</taxon>
        <taxon>Agrocybe</taxon>
    </lineage>
</organism>
<evidence type="ECO:0000313" key="2">
    <source>
        <dbReference type="Proteomes" id="UP001148786"/>
    </source>
</evidence>